<dbReference type="GO" id="GO:0016706">
    <property type="term" value="F:2-oxoglutarate-dependent dioxygenase activity"/>
    <property type="evidence" value="ECO:0007669"/>
    <property type="project" value="UniProtKB-ARBA"/>
</dbReference>
<sequence>MNHPTALADSVAEYEANGCVAAGRLDTATVDELRASIDRISKETRPEVVYEAGGDVVRALHGCHRFDAACAELVRHPMLLDLAEAVLGGPVYVYQFKVNVKQPREGKEWPWHQDYPFWHHEDGMPAPRALNIGIFLDDVHEDNGPLTVLPGTHRLGIIESPGAVPPAKGGDWRDHVSEKLTYTVDDARAAELERDHPSRALLGPAGTVVAFHPSLLHSSTNNPSETRRALLLITYNAVDNVPAHVTRPEFLVDRDTTPLERR</sequence>
<name>A0A7K1KXA2_9ACTN</name>
<dbReference type="GO" id="GO:0005506">
    <property type="term" value="F:iron ion binding"/>
    <property type="evidence" value="ECO:0007669"/>
    <property type="project" value="UniProtKB-ARBA"/>
</dbReference>
<keyword evidence="2" id="KW-1185">Reference proteome</keyword>
<accession>A0A7K1KXA2</accession>
<dbReference type="Proteomes" id="UP000432015">
    <property type="component" value="Unassembled WGS sequence"/>
</dbReference>
<comment type="caution">
    <text evidence="1">The sequence shown here is derived from an EMBL/GenBank/DDBJ whole genome shotgun (WGS) entry which is preliminary data.</text>
</comment>
<keyword evidence="1" id="KW-0560">Oxidoreductase</keyword>
<gene>
    <name evidence="1" type="ORF">GNZ18_09535</name>
</gene>
<dbReference type="PANTHER" id="PTHR20883">
    <property type="entry name" value="PHYTANOYL-COA DIOXYGENASE DOMAIN CONTAINING 1"/>
    <property type="match status" value="1"/>
</dbReference>
<reference evidence="1 2" key="1">
    <citation type="submission" date="2019-11" db="EMBL/GenBank/DDBJ databases">
        <authorList>
            <person name="Cao P."/>
        </authorList>
    </citation>
    <scope>NUCLEOTIDE SEQUENCE [LARGE SCALE GENOMIC DNA]</scope>
    <source>
        <strain evidence="1 2">NEAU-AAG5</strain>
    </source>
</reference>
<dbReference type="SUPFAM" id="SSF51197">
    <property type="entry name" value="Clavaminate synthase-like"/>
    <property type="match status" value="1"/>
</dbReference>
<evidence type="ECO:0000313" key="2">
    <source>
        <dbReference type="Proteomes" id="UP000432015"/>
    </source>
</evidence>
<proteinExistence type="predicted"/>
<dbReference type="EMBL" id="WOFH01000003">
    <property type="protein sequence ID" value="MUN36838.1"/>
    <property type="molecule type" value="Genomic_DNA"/>
</dbReference>
<keyword evidence="1" id="KW-0223">Dioxygenase</keyword>
<dbReference type="PANTHER" id="PTHR20883:SF48">
    <property type="entry name" value="ECTOINE DIOXYGENASE"/>
    <property type="match status" value="1"/>
</dbReference>
<evidence type="ECO:0000313" key="1">
    <source>
        <dbReference type="EMBL" id="MUN36838.1"/>
    </source>
</evidence>
<dbReference type="Gene3D" id="2.60.120.620">
    <property type="entry name" value="q2cbj1_9rhob like domain"/>
    <property type="match status" value="1"/>
</dbReference>
<dbReference type="InterPro" id="IPR008775">
    <property type="entry name" value="Phytyl_CoA_dOase-like"/>
</dbReference>
<dbReference type="AlphaFoldDB" id="A0A7K1KXA2"/>
<protein>
    <submittedName>
        <fullName evidence="1">Phytanoyl-CoA dioxygenase</fullName>
    </submittedName>
</protein>
<dbReference type="RefSeq" id="WP_156215887.1">
    <property type="nucleotide sequence ID" value="NZ_WOFH01000003.1"/>
</dbReference>
<organism evidence="1 2">
    <name type="scientific">Actinomadura litoris</name>
    <dbReference type="NCBI Taxonomy" id="2678616"/>
    <lineage>
        <taxon>Bacteria</taxon>
        <taxon>Bacillati</taxon>
        <taxon>Actinomycetota</taxon>
        <taxon>Actinomycetes</taxon>
        <taxon>Streptosporangiales</taxon>
        <taxon>Thermomonosporaceae</taxon>
        <taxon>Actinomadura</taxon>
    </lineage>
</organism>
<dbReference type="Pfam" id="PF05721">
    <property type="entry name" value="PhyH"/>
    <property type="match status" value="1"/>
</dbReference>